<gene>
    <name evidence="12" type="ORF">Pen02_69100</name>
</gene>
<evidence type="ECO:0000259" key="11">
    <source>
        <dbReference type="PROSITE" id="PS50893"/>
    </source>
</evidence>
<dbReference type="SUPFAM" id="SSF52540">
    <property type="entry name" value="P-loop containing nucleoside triphosphate hydrolases"/>
    <property type="match status" value="1"/>
</dbReference>
<comment type="similarity">
    <text evidence="2">Belongs to the ABC transporter superfamily.</text>
</comment>
<reference evidence="12 13" key="1">
    <citation type="submission" date="2021-01" db="EMBL/GenBank/DDBJ databases">
        <title>Whole genome shotgun sequence of Plantactinospora endophytica NBRC 110450.</title>
        <authorList>
            <person name="Komaki H."/>
            <person name="Tamura T."/>
        </authorList>
    </citation>
    <scope>NUCLEOTIDE SEQUENCE [LARGE SCALE GENOMIC DNA]</scope>
    <source>
        <strain evidence="12 13">NBRC 110450</strain>
    </source>
</reference>
<accession>A0ABQ4EB80</accession>
<evidence type="ECO:0000256" key="9">
    <source>
        <dbReference type="ARBA" id="ARBA00023136"/>
    </source>
</evidence>
<evidence type="ECO:0000256" key="8">
    <source>
        <dbReference type="ARBA" id="ARBA00022967"/>
    </source>
</evidence>
<dbReference type="NCBIfam" id="TIGR01727">
    <property type="entry name" value="oligo_HPY"/>
    <property type="match status" value="1"/>
</dbReference>
<dbReference type="Pfam" id="PF00005">
    <property type="entry name" value="ABC_tran"/>
    <property type="match status" value="1"/>
</dbReference>
<dbReference type="InterPro" id="IPR017871">
    <property type="entry name" value="ABC_transporter-like_CS"/>
</dbReference>
<dbReference type="SMART" id="SM00382">
    <property type="entry name" value="AAA"/>
    <property type="match status" value="1"/>
</dbReference>
<keyword evidence="5" id="KW-0997">Cell inner membrane</keyword>
<evidence type="ECO:0000313" key="12">
    <source>
        <dbReference type="EMBL" id="GIG91974.1"/>
    </source>
</evidence>
<feature type="region of interest" description="Disordered" evidence="10">
    <location>
        <begin position="280"/>
        <end position="303"/>
    </location>
</feature>
<name>A0ABQ4EB80_9ACTN</name>
<organism evidence="12 13">
    <name type="scientific">Plantactinospora endophytica</name>
    <dbReference type="NCBI Taxonomy" id="673535"/>
    <lineage>
        <taxon>Bacteria</taxon>
        <taxon>Bacillati</taxon>
        <taxon>Actinomycetota</taxon>
        <taxon>Actinomycetes</taxon>
        <taxon>Micromonosporales</taxon>
        <taxon>Micromonosporaceae</taxon>
        <taxon>Plantactinospora</taxon>
    </lineage>
</organism>
<keyword evidence="3" id="KW-0813">Transport</keyword>
<feature type="domain" description="ABC transporter" evidence="11">
    <location>
        <begin position="16"/>
        <end position="276"/>
    </location>
</feature>
<dbReference type="Gene3D" id="3.40.50.300">
    <property type="entry name" value="P-loop containing nucleotide triphosphate hydrolases"/>
    <property type="match status" value="1"/>
</dbReference>
<dbReference type="PROSITE" id="PS50893">
    <property type="entry name" value="ABC_TRANSPORTER_2"/>
    <property type="match status" value="1"/>
</dbReference>
<dbReference type="EMBL" id="BONW01000041">
    <property type="protein sequence ID" value="GIG91974.1"/>
    <property type="molecule type" value="Genomic_DNA"/>
</dbReference>
<evidence type="ECO:0000256" key="3">
    <source>
        <dbReference type="ARBA" id="ARBA00022448"/>
    </source>
</evidence>
<protein>
    <recommendedName>
        <fullName evidence="11">ABC transporter domain-containing protein</fullName>
    </recommendedName>
</protein>
<dbReference type="Pfam" id="PF08352">
    <property type="entry name" value="oligo_HPY"/>
    <property type="match status" value="1"/>
</dbReference>
<dbReference type="PROSITE" id="PS00211">
    <property type="entry name" value="ABC_TRANSPORTER_1"/>
    <property type="match status" value="1"/>
</dbReference>
<keyword evidence="6" id="KW-0547">Nucleotide-binding</keyword>
<dbReference type="PANTHER" id="PTHR43297">
    <property type="entry name" value="OLIGOPEPTIDE TRANSPORT ATP-BINDING PROTEIN APPD"/>
    <property type="match status" value="1"/>
</dbReference>
<proteinExistence type="inferred from homology"/>
<evidence type="ECO:0000256" key="4">
    <source>
        <dbReference type="ARBA" id="ARBA00022475"/>
    </source>
</evidence>
<dbReference type="InterPro" id="IPR003593">
    <property type="entry name" value="AAA+_ATPase"/>
</dbReference>
<evidence type="ECO:0000256" key="1">
    <source>
        <dbReference type="ARBA" id="ARBA00004202"/>
    </source>
</evidence>
<sequence length="363" mass="38548">MTENGTVRAPAAVPVVEVEDLTVRVRRGSTLLTLVEGLSYQVAPARSLAIVGESGAGKSIGIRAVLGLLDPRRFEVTGTVRLAGVDLATLPKAKRRGLVTSVASLVFQDPTRSLNPTMRVGPQIAEAMLAGSGRPDEAAGEPAVGRAEARRRSVELMRDVGIAAPEERYFAYPHELSGGMRQRIVIAIALACQPKVIFCDEPTSSLDVTTQAAIIDLLDGLRESRSIGTVVVTHDLALAASRAEQVLVMYGGQAVETLPAKGIARTSRMPYTQALIRAVPDVGTPGRPPRPIEGLPPDPRTPPPGCAFAPRCEHVRDDCAEERPALVEVSTGHSVRCWHPVAVTGQETTAANLPAARQPEVTR</sequence>
<dbReference type="InterPro" id="IPR027417">
    <property type="entry name" value="P-loop_NTPase"/>
</dbReference>
<evidence type="ECO:0000256" key="2">
    <source>
        <dbReference type="ARBA" id="ARBA00005417"/>
    </source>
</evidence>
<evidence type="ECO:0000256" key="5">
    <source>
        <dbReference type="ARBA" id="ARBA00022519"/>
    </source>
</evidence>
<dbReference type="InterPro" id="IPR013563">
    <property type="entry name" value="Oligopep_ABC_C"/>
</dbReference>
<keyword evidence="7" id="KW-0067">ATP-binding</keyword>
<keyword evidence="13" id="KW-1185">Reference proteome</keyword>
<evidence type="ECO:0000256" key="10">
    <source>
        <dbReference type="SAM" id="MobiDB-lite"/>
    </source>
</evidence>
<comment type="caution">
    <text evidence="12">The sequence shown here is derived from an EMBL/GenBank/DDBJ whole genome shotgun (WGS) entry which is preliminary data.</text>
</comment>
<dbReference type="PANTHER" id="PTHR43297:SF14">
    <property type="entry name" value="ATPASE AAA-TYPE CORE DOMAIN-CONTAINING PROTEIN"/>
    <property type="match status" value="1"/>
</dbReference>
<dbReference type="InterPro" id="IPR003439">
    <property type="entry name" value="ABC_transporter-like_ATP-bd"/>
</dbReference>
<keyword evidence="8" id="KW-1278">Translocase</keyword>
<dbReference type="InterPro" id="IPR050388">
    <property type="entry name" value="ABC_Ni/Peptide_Import"/>
</dbReference>
<dbReference type="Proteomes" id="UP000646749">
    <property type="component" value="Unassembled WGS sequence"/>
</dbReference>
<dbReference type="CDD" id="cd03257">
    <property type="entry name" value="ABC_NikE_OppD_transporters"/>
    <property type="match status" value="1"/>
</dbReference>
<comment type="subcellular location">
    <subcellularLocation>
        <location evidence="1">Cell membrane</location>
        <topology evidence="1">Peripheral membrane protein</topology>
    </subcellularLocation>
</comment>
<evidence type="ECO:0000256" key="6">
    <source>
        <dbReference type="ARBA" id="ARBA00022741"/>
    </source>
</evidence>
<dbReference type="RefSeq" id="WP_203870325.1">
    <property type="nucleotide sequence ID" value="NZ_BONW01000041.1"/>
</dbReference>
<evidence type="ECO:0000256" key="7">
    <source>
        <dbReference type="ARBA" id="ARBA00022840"/>
    </source>
</evidence>
<feature type="compositionally biased region" description="Pro residues" evidence="10">
    <location>
        <begin position="286"/>
        <end position="303"/>
    </location>
</feature>
<keyword evidence="9" id="KW-0472">Membrane</keyword>
<evidence type="ECO:0000313" key="13">
    <source>
        <dbReference type="Proteomes" id="UP000646749"/>
    </source>
</evidence>
<keyword evidence="4" id="KW-1003">Cell membrane</keyword>